<sequence length="114" mass="12949">MDHLLLHCHVAKDLWDMQLCLLGVSWVMPYSVCAMLDSWRGIAGKGKDRGVVGMALLPNVVHLEGEKSRTFDGNEYSLPHLKFLFLRVLNECSKSSTFSTYSFKDFLAEFIFTS</sequence>
<name>A0A2N9IG76_FAGSY</name>
<gene>
    <name evidence="1" type="ORF">FSB_LOCUS51350</name>
</gene>
<dbReference type="AlphaFoldDB" id="A0A2N9IG76"/>
<organism evidence="1">
    <name type="scientific">Fagus sylvatica</name>
    <name type="common">Beechnut</name>
    <dbReference type="NCBI Taxonomy" id="28930"/>
    <lineage>
        <taxon>Eukaryota</taxon>
        <taxon>Viridiplantae</taxon>
        <taxon>Streptophyta</taxon>
        <taxon>Embryophyta</taxon>
        <taxon>Tracheophyta</taxon>
        <taxon>Spermatophyta</taxon>
        <taxon>Magnoliopsida</taxon>
        <taxon>eudicotyledons</taxon>
        <taxon>Gunneridae</taxon>
        <taxon>Pentapetalae</taxon>
        <taxon>rosids</taxon>
        <taxon>fabids</taxon>
        <taxon>Fagales</taxon>
        <taxon>Fagaceae</taxon>
        <taxon>Fagus</taxon>
    </lineage>
</organism>
<protein>
    <submittedName>
        <fullName evidence="1">Uncharacterized protein</fullName>
    </submittedName>
</protein>
<reference evidence="1" key="1">
    <citation type="submission" date="2018-02" db="EMBL/GenBank/DDBJ databases">
        <authorList>
            <person name="Cohen D.B."/>
            <person name="Kent A.D."/>
        </authorList>
    </citation>
    <scope>NUCLEOTIDE SEQUENCE</scope>
</reference>
<accession>A0A2N9IG76</accession>
<dbReference type="EMBL" id="OIVN01005657">
    <property type="protein sequence ID" value="SPD23468.1"/>
    <property type="molecule type" value="Genomic_DNA"/>
</dbReference>
<proteinExistence type="predicted"/>
<evidence type="ECO:0000313" key="1">
    <source>
        <dbReference type="EMBL" id="SPD23468.1"/>
    </source>
</evidence>